<feature type="modified residue" description="4-aspartylphosphate" evidence="1">
    <location>
        <position position="59"/>
    </location>
</feature>
<organism evidence="3 4">
    <name type="scientific">Leptospira barantonii</name>
    <dbReference type="NCBI Taxonomy" id="2023184"/>
    <lineage>
        <taxon>Bacteria</taxon>
        <taxon>Pseudomonadati</taxon>
        <taxon>Spirochaetota</taxon>
        <taxon>Spirochaetia</taxon>
        <taxon>Leptospirales</taxon>
        <taxon>Leptospiraceae</taxon>
        <taxon>Leptospira</taxon>
    </lineage>
</organism>
<dbReference type="CDD" id="cd00156">
    <property type="entry name" value="REC"/>
    <property type="match status" value="1"/>
</dbReference>
<dbReference type="InterPro" id="IPR036890">
    <property type="entry name" value="HATPase_C_sf"/>
</dbReference>
<dbReference type="OrthoDB" id="340661at2"/>
<evidence type="ECO:0000313" key="3">
    <source>
        <dbReference type="EMBL" id="TGM07179.1"/>
    </source>
</evidence>
<accession>A0A5F2BNM8</accession>
<feature type="domain" description="Response regulatory" evidence="2">
    <location>
        <begin position="10"/>
        <end position="124"/>
    </location>
</feature>
<dbReference type="EMBL" id="RQGN01000027">
    <property type="protein sequence ID" value="TGM07179.1"/>
    <property type="molecule type" value="Genomic_DNA"/>
</dbReference>
<dbReference type="AlphaFoldDB" id="A0A5F2BNM8"/>
<dbReference type="InterPro" id="IPR011006">
    <property type="entry name" value="CheY-like_superfamily"/>
</dbReference>
<reference evidence="3 4" key="1">
    <citation type="journal article" date="2019" name="PLoS Negl. Trop. Dis.">
        <title>Revisiting the worldwide diversity of Leptospira species in the environment.</title>
        <authorList>
            <person name="Vincent A.T."/>
            <person name="Schiettekatte O."/>
            <person name="Bourhy P."/>
            <person name="Veyrier F.J."/>
            <person name="Picardeau M."/>
        </authorList>
    </citation>
    <scope>NUCLEOTIDE SEQUENCE [LARGE SCALE GENOMIC DNA]</scope>
    <source>
        <strain evidence="3 4">201702444</strain>
    </source>
</reference>
<dbReference type="SUPFAM" id="SSF52172">
    <property type="entry name" value="CheY-like"/>
    <property type="match status" value="1"/>
</dbReference>
<dbReference type="CDD" id="cd00075">
    <property type="entry name" value="HATPase"/>
    <property type="match status" value="1"/>
</dbReference>
<dbReference type="InterPro" id="IPR052048">
    <property type="entry name" value="ST_Response_Regulator"/>
</dbReference>
<evidence type="ECO:0000313" key="4">
    <source>
        <dbReference type="Proteomes" id="UP000298429"/>
    </source>
</evidence>
<dbReference type="PANTHER" id="PTHR43228">
    <property type="entry name" value="TWO-COMPONENT RESPONSE REGULATOR"/>
    <property type="match status" value="1"/>
</dbReference>
<evidence type="ECO:0000259" key="2">
    <source>
        <dbReference type="PROSITE" id="PS50110"/>
    </source>
</evidence>
<dbReference type="PANTHER" id="PTHR43228:SF1">
    <property type="entry name" value="TWO-COMPONENT RESPONSE REGULATOR ARR22"/>
    <property type="match status" value="1"/>
</dbReference>
<dbReference type="Proteomes" id="UP000298429">
    <property type="component" value="Unassembled WGS sequence"/>
</dbReference>
<gene>
    <name evidence="3" type="ORF">EHQ76_05110</name>
</gene>
<comment type="caution">
    <text evidence="3">The sequence shown here is derived from an EMBL/GenBank/DDBJ whole genome shotgun (WGS) entry which is preliminary data.</text>
</comment>
<dbReference type="Pfam" id="PF00072">
    <property type="entry name" value="Response_reg"/>
    <property type="match status" value="1"/>
</dbReference>
<dbReference type="PROSITE" id="PS50110">
    <property type="entry name" value="RESPONSE_REGULATORY"/>
    <property type="match status" value="1"/>
</dbReference>
<dbReference type="SUPFAM" id="SSF55874">
    <property type="entry name" value="ATPase domain of HSP90 chaperone/DNA topoisomerase II/histidine kinase"/>
    <property type="match status" value="1"/>
</dbReference>
<dbReference type="Gene3D" id="3.30.565.10">
    <property type="entry name" value="Histidine kinase-like ATPase, C-terminal domain"/>
    <property type="match status" value="1"/>
</dbReference>
<evidence type="ECO:0000256" key="1">
    <source>
        <dbReference type="PROSITE-ProRule" id="PRU00169"/>
    </source>
</evidence>
<protein>
    <submittedName>
        <fullName evidence="3">Response regulator</fullName>
    </submittedName>
</protein>
<dbReference type="SMART" id="SM00448">
    <property type="entry name" value="REC"/>
    <property type="match status" value="1"/>
</dbReference>
<keyword evidence="1" id="KW-0597">Phosphoprotein</keyword>
<name>A0A5F2BNM8_9LEPT</name>
<dbReference type="GO" id="GO:0000160">
    <property type="term" value="P:phosphorelay signal transduction system"/>
    <property type="evidence" value="ECO:0007669"/>
    <property type="project" value="InterPro"/>
</dbReference>
<dbReference type="Gene3D" id="3.40.50.2300">
    <property type="match status" value="1"/>
</dbReference>
<sequence length="423" mass="48502">MKTESVILPKIMILEDDSLLRAHLSRFFQNIGLEYCEVQNGIQALEKKEEFKPDAYFVDLEMPMMGGRQFIETVKQEQPDSIFVVITANSEPNTIIDTMNLGVFDYILKPIDHAEYKAVVDEISQELYKRRLTRLLEEESDIRLKKQLDWVSYKRSRLTELDSLLELSKITLNNIKYALFSGGGIGAMIALVKMIHGSAEKKDSTYEISEDLMTMLSENTEYIEKNVTRLEDTLTLLNRDVAPKLEILSVNELIETLTECFRSFEKDECDYIKERKLRFKIGSKNKISQEQFVKVDLHSFTIVFHELLVNALKYSESESVVDVYFSCRAGLFNLYVKNKFDPSYLDGISAEQEDLVKQPFYRLAKFIDEKVKTEKVFSGLGLTLADIVIRKHGGTFGIKNLVDHSIGDQPEMVVLAATTISTL</sequence>
<dbReference type="InterPro" id="IPR001789">
    <property type="entry name" value="Sig_transdc_resp-reg_receiver"/>
</dbReference>
<proteinExistence type="predicted"/>
<dbReference type="RefSeq" id="WP_135670036.1">
    <property type="nucleotide sequence ID" value="NZ_RQGN01000027.1"/>
</dbReference>